<organism evidence="3 4">
    <name type="scientific">Paenibacillus shirakamiensis</name>
    <dbReference type="NCBI Taxonomy" id="1265935"/>
    <lineage>
        <taxon>Bacteria</taxon>
        <taxon>Bacillati</taxon>
        <taxon>Bacillota</taxon>
        <taxon>Bacilli</taxon>
        <taxon>Bacillales</taxon>
        <taxon>Paenibacillaceae</taxon>
        <taxon>Paenibacillus</taxon>
    </lineage>
</organism>
<feature type="domain" description="CRISPR type III-associated protein" evidence="2">
    <location>
        <begin position="79"/>
        <end position="259"/>
    </location>
</feature>
<dbReference type="NCBIfam" id="TIGR01898">
    <property type="entry name" value="cas_TM1791_cmr6"/>
    <property type="match status" value="1"/>
</dbReference>
<sequence>MNAYLELHKSQWSLKPFGPTLDQVVQKSEKKSEFYSDFIEFYIKSWDREKYNVYQKGYERYYNMRHFGNHVMCSFLVRSISPLAVGHGGVSILETNLSLHPIYGIPYIPASALKGLAARYASHTLSLHTSALGKTEYDYQVLFGTEGCAGYVHFHDAWITPSTAANSLKQDVLTPHHQLYNQISVDLYNDTQDYPAPSDMDSPIPIPFLIAKGEFTIALSFEGNEAEATPWLNLAKDILVEALHYEGIGAKTNAGYGVFVEINGEQT</sequence>
<dbReference type="Proteomes" id="UP001519288">
    <property type="component" value="Unassembled WGS sequence"/>
</dbReference>
<name>A0ABS4JDR3_9BACL</name>
<dbReference type="PANTHER" id="PTHR39965:SF1">
    <property type="entry name" value="CRISPR SYSTEM CMR SUBUNIT CMR6"/>
    <property type="match status" value="1"/>
</dbReference>
<evidence type="ECO:0000256" key="1">
    <source>
        <dbReference type="ARBA" id="ARBA00023118"/>
    </source>
</evidence>
<reference evidence="3 4" key="1">
    <citation type="submission" date="2021-03" db="EMBL/GenBank/DDBJ databases">
        <title>Genomic Encyclopedia of Type Strains, Phase IV (KMG-IV): sequencing the most valuable type-strain genomes for metagenomic binning, comparative biology and taxonomic classification.</title>
        <authorList>
            <person name="Goeker M."/>
        </authorList>
    </citation>
    <scope>NUCLEOTIDE SEQUENCE [LARGE SCALE GENOMIC DNA]</scope>
    <source>
        <strain evidence="3 4">DSM 26806</strain>
    </source>
</reference>
<keyword evidence="1" id="KW-0051">Antiviral defense</keyword>
<dbReference type="InterPro" id="IPR005537">
    <property type="entry name" value="RAMP_III_fam"/>
</dbReference>
<dbReference type="InterPro" id="IPR010172">
    <property type="entry name" value="CRISPR-assoc_prot_TM1791"/>
</dbReference>
<evidence type="ECO:0000313" key="3">
    <source>
        <dbReference type="EMBL" id="MBP1999091.1"/>
    </source>
</evidence>
<protein>
    <submittedName>
        <fullName evidence="3">CRISPR-associated protein Cmr6</fullName>
    </submittedName>
</protein>
<proteinExistence type="predicted"/>
<gene>
    <name evidence="3" type="ORF">J2Z69_000110</name>
</gene>
<dbReference type="EMBL" id="JAGGLD010000001">
    <property type="protein sequence ID" value="MBP1999091.1"/>
    <property type="molecule type" value="Genomic_DNA"/>
</dbReference>
<comment type="caution">
    <text evidence="3">The sequence shown here is derived from an EMBL/GenBank/DDBJ whole genome shotgun (WGS) entry which is preliminary data.</text>
</comment>
<accession>A0ABS4JDR3</accession>
<evidence type="ECO:0000259" key="2">
    <source>
        <dbReference type="Pfam" id="PF03787"/>
    </source>
</evidence>
<dbReference type="Pfam" id="PF03787">
    <property type="entry name" value="RAMPs"/>
    <property type="match status" value="1"/>
</dbReference>
<dbReference type="RefSeq" id="WP_209858236.1">
    <property type="nucleotide sequence ID" value="NZ_JAGGLD010000001.1"/>
</dbReference>
<evidence type="ECO:0000313" key="4">
    <source>
        <dbReference type="Proteomes" id="UP001519288"/>
    </source>
</evidence>
<keyword evidence="4" id="KW-1185">Reference proteome</keyword>
<dbReference type="PANTHER" id="PTHR39965">
    <property type="entry name" value="CRISPR SYSTEM CMR SUBUNIT CMR6"/>
    <property type="match status" value="1"/>
</dbReference>